<dbReference type="GO" id="GO:0042601">
    <property type="term" value="C:endospore-forming forespore"/>
    <property type="evidence" value="ECO:0007669"/>
    <property type="project" value="TreeGrafter"/>
</dbReference>
<proteinExistence type="predicted"/>
<dbReference type="AlphaFoldDB" id="A0A5K7ZD38"/>
<evidence type="ECO:0000313" key="1">
    <source>
        <dbReference type="EMBL" id="BBO80098.1"/>
    </source>
</evidence>
<dbReference type="Pfam" id="PF20903">
    <property type="entry name" value="SPL"/>
    <property type="match status" value="1"/>
</dbReference>
<dbReference type="Gene3D" id="3.80.30.30">
    <property type="match status" value="1"/>
</dbReference>
<dbReference type="PANTHER" id="PTHR37822">
    <property type="entry name" value="SPORE PHOTOPRODUCT LYASE-RELATED"/>
    <property type="match status" value="1"/>
</dbReference>
<evidence type="ECO:0008006" key="3">
    <source>
        <dbReference type="Google" id="ProtNLM"/>
    </source>
</evidence>
<dbReference type="InterPro" id="IPR049539">
    <property type="entry name" value="SPL"/>
</dbReference>
<protein>
    <recommendedName>
        <fullName evidence="3">DNA photolyase</fullName>
    </recommendedName>
</protein>
<dbReference type="Gene3D" id="3.40.50.12110">
    <property type="match status" value="1"/>
</dbReference>
<dbReference type="PANTHER" id="PTHR37822:SF2">
    <property type="entry name" value="SPORE PHOTOPRODUCT LYASE"/>
    <property type="match status" value="1"/>
</dbReference>
<reference evidence="1 2" key="1">
    <citation type="submission" date="2019-11" db="EMBL/GenBank/DDBJ databases">
        <title>Comparative genomics of hydrocarbon-degrading Desulfosarcina strains.</title>
        <authorList>
            <person name="Watanabe M."/>
            <person name="Kojima H."/>
            <person name="Fukui M."/>
        </authorList>
    </citation>
    <scope>NUCLEOTIDE SEQUENCE [LARGE SCALE GENOMIC DNA]</scope>
    <source>
        <strain evidence="1 2">28bB2T</strain>
    </source>
</reference>
<dbReference type="Proteomes" id="UP000425960">
    <property type="component" value="Chromosome"/>
</dbReference>
<dbReference type="KEGG" id="dov:DSCO28_06640"/>
<dbReference type="GO" id="GO:0003913">
    <property type="term" value="F:DNA photolyase activity"/>
    <property type="evidence" value="ECO:0007669"/>
    <property type="project" value="TreeGrafter"/>
</dbReference>
<dbReference type="EMBL" id="AP021876">
    <property type="protein sequence ID" value="BBO80098.1"/>
    <property type="molecule type" value="Genomic_DNA"/>
</dbReference>
<name>A0A5K7ZD38_9BACT</name>
<gene>
    <name evidence="1" type="ORF">DSCO28_06640</name>
</gene>
<organism evidence="1 2">
    <name type="scientific">Desulfosarcina ovata subsp. sediminis</name>
    <dbReference type="NCBI Taxonomy" id="885957"/>
    <lineage>
        <taxon>Bacteria</taxon>
        <taxon>Pseudomonadati</taxon>
        <taxon>Thermodesulfobacteriota</taxon>
        <taxon>Desulfobacteria</taxon>
        <taxon>Desulfobacterales</taxon>
        <taxon>Desulfosarcinaceae</taxon>
        <taxon>Desulfosarcina</taxon>
    </lineage>
</organism>
<dbReference type="GO" id="GO:0051539">
    <property type="term" value="F:4 iron, 4 sulfur cluster binding"/>
    <property type="evidence" value="ECO:0007669"/>
    <property type="project" value="TreeGrafter"/>
</dbReference>
<evidence type="ECO:0000313" key="2">
    <source>
        <dbReference type="Proteomes" id="UP000425960"/>
    </source>
</evidence>
<sequence>MRIFQENETVIIKKLFVDANVRTHPEARRIVANIGLAPEWVDDPISLYQWISAADDPVSRGKSVLYLTRNRGGFLKPCPGTREYTCCDYQILHVASFCTMDCSYCILQSYFHPPMLQFFINREDLDRDLDTLFARTQVSRVGTGEFSDSLIWESWTDLTDHLVFRFSQQQRAVLELKTKTVNIQRLEKLDHQRKTIVSWSLNTPTVMKSEERSTASLDARLSAAAQCQQWGYPLAFHFDPMIIYKGCEEEYRQVVKQLFQRISPENIVWISLGTFRFMPALKPVIAQRFPRSKIPYGEFITGLDNKMRYFKPLRIALYQRMADWIREAAPQVRVYYCMEDDAVWQQTMGFVPSADGGLGRLLDDSAIRVCGLNP</sequence>
<dbReference type="GO" id="GO:1904047">
    <property type="term" value="F:S-adenosyl-L-methionine binding"/>
    <property type="evidence" value="ECO:0007669"/>
    <property type="project" value="TreeGrafter"/>
</dbReference>
<accession>A0A5K7ZD38</accession>